<feature type="transmembrane region" description="Helical" evidence="1">
    <location>
        <begin position="39"/>
        <end position="59"/>
    </location>
</feature>
<evidence type="ECO:0008006" key="4">
    <source>
        <dbReference type="Google" id="ProtNLM"/>
    </source>
</evidence>
<feature type="transmembrane region" description="Helical" evidence="1">
    <location>
        <begin position="169"/>
        <end position="192"/>
    </location>
</feature>
<dbReference type="OrthoDB" id="3297477at2"/>
<dbReference type="RefSeq" id="WP_098454571.1">
    <property type="nucleotide sequence ID" value="NZ_PDJG01000001.1"/>
</dbReference>
<keyword evidence="1" id="KW-1133">Transmembrane helix</keyword>
<organism evidence="2 3">
    <name type="scientific">Sanguibacter antarcticus</name>
    <dbReference type="NCBI Taxonomy" id="372484"/>
    <lineage>
        <taxon>Bacteria</taxon>
        <taxon>Bacillati</taxon>
        <taxon>Actinomycetota</taxon>
        <taxon>Actinomycetes</taxon>
        <taxon>Micrococcales</taxon>
        <taxon>Sanguibacteraceae</taxon>
        <taxon>Sanguibacter</taxon>
    </lineage>
</organism>
<keyword evidence="3" id="KW-1185">Reference proteome</keyword>
<evidence type="ECO:0000313" key="2">
    <source>
        <dbReference type="EMBL" id="PFG33348.1"/>
    </source>
</evidence>
<protein>
    <recommendedName>
        <fullName evidence="4">ABC-2 type transport system permease protein</fullName>
    </recommendedName>
</protein>
<reference evidence="2 3" key="1">
    <citation type="submission" date="2017-10" db="EMBL/GenBank/DDBJ databases">
        <title>Sequencing the genomes of 1000 actinobacteria strains.</title>
        <authorList>
            <person name="Klenk H.-P."/>
        </authorList>
    </citation>
    <scope>NUCLEOTIDE SEQUENCE [LARGE SCALE GENOMIC DNA]</scope>
    <source>
        <strain evidence="2 3">DSM 18966</strain>
    </source>
</reference>
<keyword evidence="1" id="KW-0812">Transmembrane</keyword>
<evidence type="ECO:0000313" key="3">
    <source>
        <dbReference type="Proteomes" id="UP000225548"/>
    </source>
</evidence>
<dbReference type="PANTHER" id="PTHR37305">
    <property type="entry name" value="INTEGRAL MEMBRANE PROTEIN-RELATED"/>
    <property type="match status" value="1"/>
</dbReference>
<proteinExistence type="predicted"/>
<dbReference type="AlphaFoldDB" id="A0A2A9E331"/>
<accession>A0A2A9E331</accession>
<feature type="transmembrane region" description="Helical" evidence="1">
    <location>
        <begin position="245"/>
        <end position="270"/>
    </location>
</feature>
<evidence type="ECO:0000256" key="1">
    <source>
        <dbReference type="SAM" id="Phobius"/>
    </source>
</evidence>
<feature type="transmembrane region" description="Helical" evidence="1">
    <location>
        <begin position="199"/>
        <end position="217"/>
    </location>
</feature>
<keyword evidence="1" id="KW-0472">Membrane</keyword>
<name>A0A2A9E331_9MICO</name>
<feature type="transmembrane region" description="Helical" evidence="1">
    <location>
        <begin position="79"/>
        <end position="100"/>
    </location>
</feature>
<dbReference type="Proteomes" id="UP000225548">
    <property type="component" value="Unassembled WGS sequence"/>
</dbReference>
<gene>
    <name evidence="2" type="ORF">ATL42_1218</name>
</gene>
<dbReference type="EMBL" id="PDJG01000001">
    <property type="protein sequence ID" value="PFG33348.1"/>
    <property type="molecule type" value="Genomic_DNA"/>
</dbReference>
<dbReference type="PANTHER" id="PTHR37305:SF1">
    <property type="entry name" value="MEMBRANE PROTEIN"/>
    <property type="match status" value="1"/>
</dbReference>
<feature type="transmembrane region" description="Helical" evidence="1">
    <location>
        <begin position="121"/>
        <end position="149"/>
    </location>
</feature>
<comment type="caution">
    <text evidence="2">The sequence shown here is derived from an EMBL/GenBank/DDBJ whole genome shotgun (WGS) entry which is preliminary data.</text>
</comment>
<sequence length="275" mass="27941">MSTDLKSPDAPSTASRLSTWHMLRSEWIKLWSVRSTTTMLLVVVAILIGFGALAAAVSTGDVTAADGDGGPGRFATDPFSLVMTGSTFAVLLVGTLGALVGAREFTSGMMRTTVSAVPRRLALLGAKAVALTVALLPAVVAGVLGAFWVGMTILSNGGAETVTLATAGWAAVGTIAYLLGVGLLGLSLGFLFRSIAGSISTIIGGLLILPGIIGALLPDSWSPLLKYLPSNAASSFASVTVPTDMLSVGAGAAVFVAWLVVALSAAGYVFRRRDV</sequence>